<dbReference type="Gramene" id="MELO3C018271.2.1">
    <property type="protein sequence ID" value="MELO3C018271.2.1"/>
    <property type="gene ID" value="MELO3C018271.2"/>
</dbReference>
<proteinExistence type="predicted"/>
<accession>A0A9I9DH21</accession>
<name>A0A9I9DH21_CUCME</name>
<dbReference type="EnsemblPlants" id="MELO3C018271.2.1">
    <property type="protein sequence ID" value="MELO3C018271.2.1"/>
    <property type="gene ID" value="MELO3C018271.2"/>
</dbReference>
<organism evidence="1">
    <name type="scientific">Cucumis melo</name>
    <name type="common">Muskmelon</name>
    <dbReference type="NCBI Taxonomy" id="3656"/>
    <lineage>
        <taxon>Eukaryota</taxon>
        <taxon>Viridiplantae</taxon>
        <taxon>Streptophyta</taxon>
        <taxon>Embryophyta</taxon>
        <taxon>Tracheophyta</taxon>
        <taxon>Spermatophyta</taxon>
        <taxon>Magnoliopsida</taxon>
        <taxon>eudicotyledons</taxon>
        <taxon>Gunneridae</taxon>
        <taxon>Pentapetalae</taxon>
        <taxon>rosids</taxon>
        <taxon>fabids</taxon>
        <taxon>Cucurbitales</taxon>
        <taxon>Cucurbitaceae</taxon>
        <taxon>Benincaseae</taxon>
        <taxon>Cucumis</taxon>
    </lineage>
</organism>
<sequence length="86" mass="9320">MGEENEWVGEEKGGWVKIENGFVRATEVRGESCSLTDTGEEAGDNSRVKNSEGCGECLLSKRKGGEEGFVRTSGICDDENILCRST</sequence>
<dbReference type="AlphaFoldDB" id="A0A9I9DH21"/>
<protein>
    <submittedName>
        <fullName evidence="1">Uncharacterized protein</fullName>
    </submittedName>
</protein>
<reference evidence="1" key="1">
    <citation type="submission" date="2023-03" db="UniProtKB">
        <authorList>
            <consortium name="EnsemblPlants"/>
        </authorList>
    </citation>
    <scope>IDENTIFICATION</scope>
</reference>
<evidence type="ECO:0000313" key="1">
    <source>
        <dbReference type="EnsemblPlants" id="MELO3C018271.2.1"/>
    </source>
</evidence>